<sequence>SKTTFRSLAALRRGECSIIVQLRTGHVALRAYLNRFGHSDSPNCLLCNEPETVEHFLVTCQRFRAQQ</sequence>
<proteinExistence type="predicted"/>
<organism evidence="1 2">
    <name type="scientific">Hydnum rufescens UP504</name>
    <dbReference type="NCBI Taxonomy" id="1448309"/>
    <lineage>
        <taxon>Eukaryota</taxon>
        <taxon>Fungi</taxon>
        <taxon>Dikarya</taxon>
        <taxon>Basidiomycota</taxon>
        <taxon>Agaricomycotina</taxon>
        <taxon>Agaricomycetes</taxon>
        <taxon>Cantharellales</taxon>
        <taxon>Hydnaceae</taxon>
        <taxon>Hydnum</taxon>
    </lineage>
</organism>
<feature type="non-terminal residue" evidence="1">
    <location>
        <position position="1"/>
    </location>
</feature>
<feature type="non-terminal residue" evidence="1">
    <location>
        <position position="67"/>
    </location>
</feature>
<evidence type="ECO:0000313" key="2">
    <source>
        <dbReference type="Proteomes" id="UP000886523"/>
    </source>
</evidence>
<dbReference type="Proteomes" id="UP000886523">
    <property type="component" value="Unassembled WGS sequence"/>
</dbReference>
<dbReference type="AlphaFoldDB" id="A0A9P6B1P4"/>
<name>A0A9P6B1P4_9AGAM</name>
<gene>
    <name evidence="1" type="ORF">BS47DRAFT_1282621</name>
</gene>
<keyword evidence="2" id="KW-1185">Reference proteome</keyword>
<reference evidence="1" key="1">
    <citation type="journal article" date="2020" name="Nat. Commun.">
        <title>Large-scale genome sequencing of mycorrhizal fungi provides insights into the early evolution of symbiotic traits.</title>
        <authorList>
            <person name="Miyauchi S."/>
            <person name="Kiss E."/>
            <person name="Kuo A."/>
            <person name="Drula E."/>
            <person name="Kohler A."/>
            <person name="Sanchez-Garcia M."/>
            <person name="Morin E."/>
            <person name="Andreopoulos B."/>
            <person name="Barry K.W."/>
            <person name="Bonito G."/>
            <person name="Buee M."/>
            <person name="Carver A."/>
            <person name="Chen C."/>
            <person name="Cichocki N."/>
            <person name="Clum A."/>
            <person name="Culley D."/>
            <person name="Crous P.W."/>
            <person name="Fauchery L."/>
            <person name="Girlanda M."/>
            <person name="Hayes R.D."/>
            <person name="Keri Z."/>
            <person name="LaButti K."/>
            <person name="Lipzen A."/>
            <person name="Lombard V."/>
            <person name="Magnuson J."/>
            <person name="Maillard F."/>
            <person name="Murat C."/>
            <person name="Nolan M."/>
            <person name="Ohm R.A."/>
            <person name="Pangilinan J."/>
            <person name="Pereira M.F."/>
            <person name="Perotto S."/>
            <person name="Peter M."/>
            <person name="Pfister S."/>
            <person name="Riley R."/>
            <person name="Sitrit Y."/>
            <person name="Stielow J.B."/>
            <person name="Szollosi G."/>
            <person name="Zifcakova L."/>
            <person name="Stursova M."/>
            <person name="Spatafora J.W."/>
            <person name="Tedersoo L."/>
            <person name="Vaario L.M."/>
            <person name="Yamada A."/>
            <person name="Yan M."/>
            <person name="Wang P."/>
            <person name="Xu J."/>
            <person name="Bruns T."/>
            <person name="Baldrian P."/>
            <person name="Vilgalys R."/>
            <person name="Dunand C."/>
            <person name="Henrissat B."/>
            <person name="Grigoriev I.V."/>
            <person name="Hibbett D."/>
            <person name="Nagy L.G."/>
            <person name="Martin F.M."/>
        </authorList>
    </citation>
    <scope>NUCLEOTIDE SEQUENCE</scope>
    <source>
        <strain evidence="1">UP504</strain>
    </source>
</reference>
<evidence type="ECO:0008006" key="3">
    <source>
        <dbReference type="Google" id="ProtNLM"/>
    </source>
</evidence>
<evidence type="ECO:0000313" key="1">
    <source>
        <dbReference type="EMBL" id="KAF9515817.1"/>
    </source>
</evidence>
<comment type="caution">
    <text evidence="1">The sequence shown here is derived from an EMBL/GenBank/DDBJ whole genome shotgun (WGS) entry which is preliminary data.</text>
</comment>
<protein>
    <recommendedName>
        <fullName evidence="3">Reverse transcriptase zinc-binding domain-containing protein</fullName>
    </recommendedName>
</protein>
<accession>A0A9P6B1P4</accession>
<dbReference type="EMBL" id="MU128946">
    <property type="protein sequence ID" value="KAF9515817.1"/>
    <property type="molecule type" value="Genomic_DNA"/>
</dbReference>
<dbReference type="OrthoDB" id="3044497at2759"/>